<feature type="transmembrane region" description="Helical" evidence="8">
    <location>
        <begin position="212"/>
        <end position="230"/>
    </location>
</feature>
<dbReference type="Proteomes" id="UP000176780">
    <property type="component" value="Unassembled WGS sequence"/>
</dbReference>
<protein>
    <recommendedName>
        <fullName evidence="9">ArnT-like N-terminal domain-containing protein</fullName>
    </recommendedName>
</protein>
<dbReference type="InterPro" id="IPR003342">
    <property type="entry name" value="ArnT-like_N"/>
</dbReference>
<feature type="transmembrane region" description="Helical" evidence="8">
    <location>
        <begin position="169"/>
        <end position="200"/>
    </location>
</feature>
<dbReference type="PANTHER" id="PTHR33908:SF11">
    <property type="entry name" value="MEMBRANE PROTEIN"/>
    <property type="match status" value="1"/>
</dbReference>
<proteinExistence type="predicted"/>
<reference evidence="10 11" key="1">
    <citation type="journal article" date="2016" name="Nat. Commun.">
        <title>Thousands of microbial genomes shed light on interconnected biogeochemical processes in an aquifer system.</title>
        <authorList>
            <person name="Anantharaman K."/>
            <person name="Brown C.T."/>
            <person name="Hug L.A."/>
            <person name="Sharon I."/>
            <person name="Castelle C.J."/>
            <person name="Probst A.J."/>
            <person name="Thomas B.C."/>
            <person name="Singh A."/>
            <person name="Wilkins M.J."/>
            <person name="Karaoz U."/>
            <person name="Brodie E.L."/>
            <person name="Williams K.H."/>
            <person name="Hubbard S.S."/>
            <person name="Banfield J.F."/>
        </authorList>
    </citation>
    <scope>NUCLEOTIDE SEQUENCE [LARGE SCALE GENOMIC DNA]</scope>
</reference>
<feature type="transmembrane region" description="Helical" evidence="8">
    <location>
        <begin position="308"/>
        <end position="326"/>
    </location>
</feature>
<dbReference type="InterPro" id="IPR050297">
    <property type="entry name" value="LipidA_mod_glycosyltrf_83"/>
</dbReference>
<evidence type="ECO:0000256" key="5">
    <source>
        <dbReference type="ARBA" id="ARBA00022692"/>
    </source>
</evidence>
<evidence type="ECO:0000259" key="9">
    <source>
        <dbReference type="Pfam" id="PF02366"/>
    </source>
</evidence>
<dbReference type="GO" id="GO:0005886">
    <property type="term" value="C:plasma membrane"/>
    <property type="evidence" value="ECO:0007669"/>
    <property type="project" value="UniProtKB-SubCell"/>
</dbReference>
<evidence type="ECO:0000313" key="11">
    <source>
        <dbReference type="Proteomes" id="UP000176780"/>
    </source>
</evidence>
<feature type="transmembrane region" description="Helical" evidence="8">
    <location>
        <begin position="276"/>
        <end position="296"/>
    </location>
</feature>
<dbReference type="GO" id="GO:0006493">
    <property type="term" value="P:protein O-linked glycosylation"/>
    <property type="evidence" value="ECO:0007669"/>
    <property type="project" value="InterPro"/>
</dbReference>
<dbReference type="GO" id="GO:0016763">
    <property type="term" value="F:pentosyltransferase activity"/>
    <property type="evidence" value="ECO:0007669"/>
    <property type="project" value="TreeGrafter"/>
</dbReference>
<dbReference type="GO" id="GO:0000030">
    <property type="term" value="F:mannosyltransferase activity"/>
    <property type="evidence" value="ECO:0007669"/>
    <property type="project" value="InterPro"/>
</dbReference>
<keyword evidence="2" id="KW-1003">Cell membrane</keyword>
<keyword evidence="5 8" id="KW-0812">Transmembrane</keyword>
<feature type="transmembrane region" description="Helical" evidence="8">
    <location>
        <begin position="9"/>
        <end position="26"/>
    </location>
</feature>
<dbReference type="PANTHER" id="PTHR33908">
    <property type="entry name" value="MANNOSYLTRANSFERASE YKCB-RELATED"/>
    <property type="match status" value="1"/>
</dbReference>
<keyword evidence="6 8" id="KW-1133">Transmembrane helix</keyword>
<feature type="transmembrane region" description="Helical" evidence="8">
    <location>
        <begin position="332"/>
        <end position="351"/>
    </location>
</feature>
<evidence type="ECO:0000256" key="7">
    <source>
        <dbReference type="ARBA" id="ARBA00023136"/>
    </source>
</evidence>
<comment type="subcellular location">
    <subcellularLocation>
        <location evidence="1">Cell membrane</location>
        <topology evidence="1">Multi-pass membrane protein</topology>
    </subcellularLocation>
</comment>
<evidence type="ECO:0000313" key="10">
    <source>
        <dbReference type="EMBL" id="OGE03741.1"/>
    </source>
</evidence>
<evidence type="ECO:0000256" key="6">
    <source>
        <dbReference type="ARBA" id="ARBA00022989"/>
    </source>
</evidence>
<feature type="transmembrane region" description="Helical" evidence="8">
    <location>
        <begin position="95"/>
        <end position="115"/>
    </location>
</feature>
<evidence type="ECO:0000256" key="3">
    <source>
        <dbReference type="ARBA" id="ARBA00022676"/>
    </source>
</evidence>
<dbReference type="GO" id="GO:0009103">
    <property type="term" value="P:lipopolysaccharide biosynthetic process"/>
    <property type="evidence" value="ECO:0007669"/>
    <property type="project" value="UniProtKB-ARBA"/>
</dbReference>
<dbReference type="AlphaFoldDB" id="A0A1F5HHZ9"/>
<evidence type="ECO:0000256" key="2">
    <source>
        <dbReference type="ARBA" id="ARBA00022475"/>
    </source>
</evidence>
<comment type="caution">
    <text evidence="10">The sequence shown here is derived from an EMBL/GenBank/DDBJ whole genome shotgun (WGS) entry which is preliminary data.</text>
</comment>
<keyword evidence="7 8" id="KW-0472">Membrane</keyword>
<keyword evidence="3" id="KW-0328">Glycosyltransferase</keyword>
<dbReference type="STRING" id="1797727.A3B51_00700"/>
<feature type="transmembrane region" description="Helical" evidence="8">
    <location>
        <begin position="363"/>
        <end position="383"/>
    </location>
</feature>
<dbReference type="EMBL" id="MFBQ01000045">
    <property type="protein sequence ID" value="OGE03741.1"/>
    <property type="molecule type" value="Genomic_DNA"/>
</dbReference>
<name>A0A1F5HHZ9_9BACT</name>
<evidence type="ECO:0000256" key="8">
    <source>
        <dbReference type="SAM" id="Phobius"/>
    </source>
</evidence>
<dbReference type="Pfam" id="PF02366">
    <property type="entry name" value="PMT"/>
    <property type="match status" value="1"/>
</dbReference>
<evidence type="ECO:0000256" key="4">
    <source>
        <dbReference type="ARBA" id="ARBA00022679"/>
    </source>
</evidence>
<evidence type="ECO:0000256" key="1">
    <source>
        <dbReference type="ARBA" id="ARBA00004651"/>
    </source>
</evidence>
<feature type="transmembrane region" description="Helical" evidence="8">
    <location>
        <begin position="145"/>
        <end position="163"/>
    </location>
</feature>
<accession>A0A1F5HHZ9</accession>
<gene>
    <name evidence="10" type="ORF">A3B51_00700</name>
</gene>
<keyword evidence="4" id="KW-0808">Transferase</keyword>
<sequence length="496" mass="56854">MKTVIANKSYLLVAIVLLAFFLRFWQLGQNPPGLYVDEVSLGYNAYSILKTAHDEYGNFMPLVFRSLNTYNPALSVYTLVPSIAAFQLNEFAVRFPSALAGTLTVLLTYFLTYHLFKKRNIAQVASLLLAISPWHLQFSRFYHEVNIMVFFSILGLVLLFYSFKKHYLVYLSAISFGIAANTFHGAKLWIPLFLFVILIFYNREIFKFGKKLIIALLILAVFSLPTILNFQNSLVRPNSVSIFKEKKPQETFISGYLSHFSPNFLFMQGDFMGRHAVPGMGELYIFELPLILIGLFNLVRQKNRTAKFLLAWFLIAPIPAALAAPTPHAGRALVFLPLWQIIAAFGAYSLWQIKIAKYTKSIALVLLALVAIYNIATYFHLYYKHYSKEKAPDWSDGHKQMVQYIGQVYNGYDSIAITKYYGYPYIYLLFYLKYDPVKYQPQSENKDAFDKFHFYSGVLPRTFGKTLVITTPQPNAQNVIKQIKMNNGDTVFVAQN</sequence>
<feature type="domain" description="ArnT-like N-terminal" evidence="9">
    <location>
        <begin position="14"/>
        <end position="209"/>
    </location>
</feature>
<organism evidence="10 11">
    <name type="scientific">Candidatus Curtissbacteria bacterium RIFCSPLOWO2_01_FULL_41_18</name>
    <dbReference type="NCBI Taxonomy" id="1797727"/>
    <lineage>
        <taxon>Bacteria</taxon>
        <taxon>Candidatus Curtissiibacteriota</taxon>
    </lineage>
</organism>